<dbReference type="InterPro" id="IPR000182">
    <property type="entry name" value="GNAT_dom"/>
</dbReference>
<keyword evidence="1 4" id="KW-0808">Transferase</keyword>
<dbReference type="PANTHER" id="PTHR43420:SF12">
    <property type="entry name" value="N-ACETYLTRANSFERASE DOMAIN-CONTAINING PROTEIN"/>
    <property type="match status" value="1"/>
</dbReference>
<dbReference type="Proteomes" id="UP000321456">
    <property type="component" value="Unassembled WGS sequence"/>
</dbReference>
<dbReference type="Gene3D" id="3.40.630.30">
    <property type="match status" value="1"/>
</dbReference>
<sequence length="149" mass="17333">MEIKKATISDLELIAPLFDEYRVFYEQESNLDAARSFLKERFTNKENVVFLALENGNACGFTQLYKTFSSVSLQPFYILNDLFVLPEFRKKGVGEALLNHAKDFCKKKGYKGLALETAVDNPAQKLYERLGWEKDEAYLHYFWTHNQAK</sequence>
<organism evidence="4 5">
    <name type="scientific">Flagellimonas hymeniacidonis</name>
    <dbReference type="NCBI Taxonomy" id="2603628"/>
    <lineage>
        <taxon>Bacteria</taxon>
        <taxon>Pseudomonadati</taxon>
        <taxon>Bacteroidota</taxon>
        <taxon>Flavobacteriia</taxon>
        <taxon>Flavobacteriales</taxon>
        <taxon>Flavobacteriaceae</taxon>
        <taxon>Flagellimonas</taxon>
    </lineage>
</organism>
<feature type="domain" description="N-acetyltransferase" evidence="3">
    <location>
        <begin position="1"/>
        <end position="149"/>
    </location>
</feature>
<keyword evidence="2" id="KW-0012">Acyltransferase</keyword>
<dbReference type="InterPro" id="IPR050680">
    <property type="entry name" value="YpeA/RimI_acetyltransf"/>
</dbReference>
<dbReference type="AlphaFoldDB" id="A0A5C8V0W9"/>
<reference evidence="4 5" key="1">
    <citation type="submission" date="2019-08" db="EMBL/GenBank/DDBJ databases">
        <title>Professor.</title>
        <authorList>
            <person name="Park J.S."/>
        </authorList>
    </citation>
    <scope>NUCLEOTIDE SEQUENCE [LARGE SCALE GENOMIC DNA]</scope>
    <source>
        <strain evidence="4 5">176CP5-101</strain>
    </source>
</reference>
<dbReference type="InterPro" id="IPR016181">
    <property type="entry name" value="Acyl_CoA_acyltransferase"/>
</dbReference>
<proteinExistence type="predicted"/>
<dbReference type="EMBL" id="VRUR01000002">
    <property type="protein sequence ID" value="TXN35423.1"/>
    <property type="molecule type" value="Genomic_DNA"/>
</dbReference>
<dbReference type="PROSITE" id="PS51186">
    <property type="entry name" value="GNAT"/>
    <property type="match status" value="1"/>
</dbReference>
<evidence type="ECO:0000259" key="3">
    <source>
        <dbReference type="PROSITE" id="PS51186"/>
    </source>
</evidence>
<dbReference type="PANTHER" id="PTHR43420">
    <property type="entry name" value="ACETYLTRANSFERASE"/>
    <property type="match status" value="1"/>
</dbReference>
<keyword evidence="5" id="KW-1185">Reference proteome</keyword>
<comment type="caution">
    <text evidence="4">The sequence shown here is derived from an EMBL/GenBank/DDBJ whole genome shotgun (WGS) entry which is preliminary data.</text>
</comment>
<gene>
    <name evidence="4" type="ORF">FVB32_12635</name>
</gene>
<evidence type="ECO:0000256" key="2">
    <source>
        <dbReference type="ARBA" id="ARBA00023315"/>
    </source>
</evidence>
<dbReference type="RefSeq" id="WP_147744155.1">
    <property type="nucleotide sequence ID" value="NZ_VRUR01000002.1"/>
</dbReference>
<protein>
    <submittedName>
        <fullName evidence="4">GNAT family N-acetyltransferase</fullName>
    </submittedName>
</protein>
<dbReference type="SUPFAM" id="SSF55729">
    <property type="entry name" value="Acyl-CoA N-acyltransferases (Nat)"/>
    <property type="match status" value="1"/>
</dbReference>
<dbReference type="GO" id="GO:0016747">
    <property type="term" value="F:acyltransferase activity, transferring groups other than amino-acyl groups"/>
    <property type="evidence" value="ECO:0007669"/>
    <property type="project" value="InterPro"/>
</dbReference>
<dbReference type="Pfam" id="PF00583">
    <property type="entry name" value="Acetyltransf_1"/>
    <property type="match status" value="1"/>
</dbReference>
<accession>A0A5C8V0W9</accession>
<name>A0A5C8V0W9_9FLAO</name>
<evidence type="ECO:0000313" key="5">
    <source>
        <dbReference type="Proteomes" id="UP000321456"/>
    </source>
</evidence>
<evidence type="ECO:0000313" key="4">
    <source>
        <dbReference type="EMBL" id="TXN35423.1"/>
    </source>
</evidence>
<evidence type="ECO:0000256" key="1">
    <source>
        <dbReference type="ARBA" id="ARBA00022679"/>
    </source>
</evidence>
<dbReference type="CDD" id="cd04301">
    <property type="entry name" value="NAT_SF"/>
    <property type="match status" value="1"/>
</dbReference>